<dbReference type="AlphaFoldDB" id="A0A090J0E3"/>
<proteinExistence type="inferred from homology"/>
<comment type="subcellular location">
    <subcellularLocation>
        <location evidence="1">Membrane</location>
        <topology evidence="1">Multi-pass membrane protein</topology>
    </subcellularLocation>
</comment>
<dbReference type="EMBL" id="CCRF01000065">
    <property type="protein sequence ID" value="CEE02128.1"/>
    <property type="molecule type" value="Genomic_DNA"/>
</dbReference>
<name>A0A090J0E3_9BACI</name>
<feature type="transmembrane region" description="Helical" evidence="6">
    <location>
        <begin position="37"/>
        <end position="58"/>
    </location>
</feature>
<evidence type="ECO:0000256" key="1">
    <source>
        <dbReference type="ARBA" id="ARBA00004141"/>
    </source>
</evidence>
<dbReference type="GO" id="GO:0055085">
    <property type="term" value="P:transmembrane transport"/>
    <property type="evidence" value="ECO:0007669"/>
    <property type="project" value="TreeGrafter"/>
</dbReference>
<feature type="transmembrane region" description="Helical" evidence="6">
    <location>
        <begin position="312"/>
        <end position="338"/>
    </location>
</feature>
<feature type="transmembrane region" description="Helical" evidence="6">
    <location>
        <begin position="7"/>
        <end position="25"/>
    </location>
</feature>
<dbReference type="Pfam" id="PF01594">
    <property type="entry name" value="AI-2E_transport"/>
    <property type="match status" value="1"/>
</dbReference>
<organism evidence="7 8">
    <name type="scientific">Caldibacillus thermoamylovorans</name>
    <dbReference type="NCBI Taxonomy" id="35841"/>
    <lineage>
        <taxon>Bacteria</taxon>
        <taxon>Bacillati</taxon>
        <taxon>Bacillota</taxon>
        <taxon>Bacilli</taxon>
        <taxon>Bacillales</taxon>
        <taxon>Bacillaceae</taxon>
        <taxon>Caldibacillus</taxon>
    </lineage>
</organism>
<dbReference type="PANTHER" id="PTHR21716">
    <property type="entry name" value="TRANSMEMBRANE PROTEIN"/>
    <property type="match status" value="1"/>
</dbReference>
<evidence type="ECO:0000313" key="7">
    <source>
        <dbReference type="EMBL" id="CEE02128.1"/>
    </source>
</evidence>
<evidence type="ECO:0008006" key="9">
    <source>
        <dbReference type="Google" id="ProtNLM"/>
    </source>
</evidence>
<evidence type="ECO:0000256" key="6">
    <source>
        <dbReference type="SAM" id="Phobius"/>
    </source>
</evidence>
<dbReference type="InterPro" id="IPR002549">
    <property type="entry name" value="AI-2E-like"/>
</dbReference>
<protein>
    <recommendedName>
        <fullName evidence="9">AI-2E family transporter</fullName>
    </recommendedName>
</protein>
<keyword evidence="8" id="KW-1185">Reference proteome</keyword>
<accession>A0A090J0E3</accession>
<keyword evidence="5 6" id="KW-0472">Membrane</keyword>
<dbReference type="Proteomes" id="UP000040576">
    <property type="component" value="Unassembled WGS sequence"/>
</dbReference>
<evidence type="ECO:0000256" key="3">
    <source>
        <dbReference type="ARBA" id="ARBA00022692"/>
    </source>
</evidence>
<keyword evidence="3 6" id="KW-0812">Transmembrane</keyword>
<feature type="transmembrane region" description="Helical" evidence="6">
    <location>
        <begin position="277"/>
        <end position="300"/>
    </location>
</feature>
<keyword evidence="4 6" id="KW-1133">Transmembrane helix</keyword>
<gene>
    <name evidence="7" type="ORF">BT1A1_2307</name>
</gene>
<evidence type="ECO:0000256" key="5">
    <source>
        <dbReference type="ARBA" id="ARBA00023136"/>
    </source>
</evidence>
<dbReference type="GO" id="GO:0016020">
    <property type="term" value="C:membrane"/>
    <property type="evidence" value="ECO:0007669"/>
    <property type="project" value="UniProtKB-SubCell"/>
</dbReference>
<evidence type="ECO:0000256" key="4">
    <source>
        <dbReference type="ARBA" id="ARBA00022989"/>
    </source>
</evidence>
<feature type="transmembrane region" description="Helical" evidence="6">
    <location>
        <begin position="219"/>
        <end position="236"/>
    </location>
</feature>
<dbReference type="RefSeq" id="WP_034771282.1">
    <property type="nucleotide sequence ID" value="NZ_CCRF01000065.1"/>
</dbReference>
<feature type="transmembrane region" description="Helical" evidence="6">
    <location>
        <begin position="156"/>
        <end position="178"/>
    </location>
</feature>
<comment type="similarity">
    <text evidence="2">Belongs to the autoinducer-2 exporter (AI-2E) (TC 2.A.86) family.</text>
</comment>
<dbReference type="PANTHER" id="PTHR21716:SF15">
    <property type="entry name" value="TRANSPORT PROTEIN YRRI-RELATED"/>
    <property type="match status" value="1"/>
</dbReference>
<dbReference type="GeneID" id="92961581"/>
<feature type="transmembrane region" description="Helical" evidence="6">
    <location>
        <begin position="242"/>
        <end position="270"/>
    </location>
</feature>
<evidence type="ECO:0000256" key="2">
    <source>
        <dbReference type="ARBA" id="ARBA00009773"/>
    </source>
</evidence>
<sequence length="355" mass="41105">MDIKVKWYYRLGFLLLLFVVLYVFIRLSPMWKPVIQIFLKVLLPFLIAGFIAYLLYPLVEKLHQNGLQRWLSVLLIYILFFGGVGFAIYKGIPVFIKQLKDLSENIPGFIHQYEMWGDFIERKTKTWPLGIHEQIDVGYQAIEEGLKRLIERILKFFIWLVDNFFLLILVPFIAFYILKDIDYLKKTFWSFVPKKWREQTRDFLFNVEQSLGNYIRGQLTVCALVGIISMIFFWLIKIDYPLLLGSIIGITNVIPYFGPIIGVVPAAIIASQTSVKMIIFVVLFVFFLQFLEGNILSPYIVGKSLQMHPLLIIFSILIGGEIGGVLGLIMAVPLIAVIKTTILQALDQFKRRDYG</sequence>
<evidence type="ECO:0000313" key="8">
    <source>
        <dbReference type="Proteomes" id="UP000040576"/>
    </source>
</evidence>
<reference evidence="7 8" key="1">
    <citation type="submission" date="2014-07" db="EMBL/GenBank/DDBJ databases">
        <authorList>
            <person name="Wibberg Daniel"/>
        </authorList>
    </citation>
    <scope>NUCLEOTIDE SEQUENCE [LARGE SCALE GENOMIC DNA]</scope>
</reference>
<feature type="transmembrane region" description="Helical" evidence="6">
    <location>
        <begin position="70"/>
        <end position="89"/>
    </location>
</feature>